<dbReference type="SUPFAM" id="SSF52279">
    <property type="entry name" value="Beta-D-glucan exohydrolase, C-terminal domain"/>
    <property type="match status" value="1"/>
</dbReference>
<dbReference type="Gene3D" id="3.40.50.1700">
    <property type="entry name" value="Glycoside hydrolase family 3 C-terminal domain"/>
    <property type="match status" value="1"/>
</dbReference>
<sequence>MKKLVTKVCCFMVFLLAVSSPNLVLAKSQSSEEHFKYPNPPSDKANKGMARRIIAHMTVKEKIGQLVMPVTHPQHAIDEMPDDETREIIQDYYAGSVIIANKKDPEFMSKYNNQLQEWASKTRLGIPLIISADLEYGTTHNVVQGTTTFPHQMGIGATRSTKVAETVARITAKEARAMGFSWNFSPLADVNTNPNNPVIGVRSFGEKSDLVSSMTSAMIKGYQSEDVITSAKHFPGHGNTEVDSHFGLPTVTYDRETLKEVHLAPFKAAIGAGVDSIMTAHVIIEAIDPKLPATLSEKVLTGLLREEMNFAGIIITDAMSMDAIDERWGSGHAAVMALKAGADIIMATGSHEEQVETFESLYQAVESGELSKKRINESVERVLMQKLKHDLFENRFVDPEKAKEIAAQPDFQEKAAEVARQSITLVKNDNVLPFDKHTEQNIFVAGVTEVDFVASAVQNISEANVTSWQASSHTPKEEEVQEAAALAENADKIIVATYSKSGLPDEQAQLVKELQDTGKPVVAVSLGLPYDVAEYPKVDGYLASYAIDKWGSDNPTVLPALKASVDVIFGAQSGGKLPVTIEDMYPYGHGLSYNK</sequence>
<dbReference type="Gene3D" id="3.20.20.300">
    <property type="entry name" value="Glycoside hydrolase, family 3, N-terminal domain"/>
    <property type="match status" value="1"/>
</dbReference>
<evidence type="ECO:0000259" key="8">
    <source>
        <dbReference type="Pfam" id="PF00933"/>
    </source>
</evidence>
<comment type="catalytic activity">
    <reaction evidence="1">
        <text>Hydrolysis of terminal non-reducing N-acetyl-D-hexosamine residues in N-acetyl-beta-D-hexosaminides.</text>
        <dbReference type="EC" id="3.2.1.52"/>
    </reaction>
</comment>
<dbReference type="InterPro" id="IPR036962">
    <property type="entry name" value="Glyco_hydro_3_N_sf"/>
</dbReference>
<dbReference type="GO" id="GO:0016787">
    <property type="term" value="F:hydrolase activity"/>
    <property type="evidence" value="ECO:0007669"/>
    <property type="project" value="UniProtKB-KW"/>
</dbReference>
<keyword evidence="11" id="KW-1185">Reference proteome</keyword>
<evidence type="ECO:0000256" key="3">
    <source>
        <dbReference type="ARBA" id="ARBA00012663"/>
    </source>
</evidence>
<protein>
    <recommendedName>
        <fullName evidence="3">beta-N-acetylhexosaminidase</fullName>
        <ecNumber evidence="3">3.2.1.52</ecNumber>
    </recommendedName>
</protein>
<name>A0ABY4GYP7_9BACI</name>
<dbReference type="InterPro" id="IPR001764">
    <property type="entry name" value="Glyco_hydro_3_N"/>
</dbReference>
<evidence type="ECO:0000256" key="2">
    <source>
        <dbReference type="ARBA" id="ARBA00005336"/>
    </source>
</evidence>
<dbReference type="InterPro" id="IPR019800">
    <property type="entry name" value="Glyco_hydro_3_AS"/>
</dbReference>
<evidence type="ECO:0000256" key="7">
    <source>
        <dbReference type="SAM" id="SignalP"/>
    </source>
</evidence>
<evidence type="ECO:0000256" key="1">
    <source>
        <dbReference type="ARBA" id="ARBA00001231"/>
    </source>
</evidence>
<dbReference type="PROSITE" id="PS00775">
    <property type="entry name" value="GLYCOSYL_HYDROL_F3"/>
    <property type="match status" value="1"/>
</dbReference>
<dbReference type="Pfam" id="PF01915">
    <property type="entry name" value="Glyco_hydro_3_C"/>
    <property type="match status" value="1"/>
</dbReference>
<keyword evidence="4 6" id="KW-0378">Hydrolase</keyword>
<dbReference type="PRINTS" id="PR00133">
    <property type="entry name" value="GLHYDRLASE3"/>
</dbReference>
<keyword evidence="5 6" id="KW-0326">Glycosidase</keyword>
<feature type="domain" description="Glycoside hydrolase family 3 C-terminal" evidence="9">
    <location>
        <begin position="423"/>
        <end position="583"/>
    </location>
</feature>
<dbReference type="EC" id="3.2.1.52" evidence="3"/>
<proteinExistence type="inferred from homology"/>
<comment type="similarity">
    <text evidence="2 6">Belongs to the glycosyl hydrolase 3 family.</text>
</comment>
<dbReference type="Pfam" id="PF00933">
    <property type="entry name" value="Glyco_hydro_3"/>
    <property type="match status" value="1"/>
</dbReference>
<dbReference type="PANTHER" id="PTHR30480:SF13">
    <property type="entry name" value="BETA-HEXOSAMINIDASE"/>
    <property type="match status" value="1"/>
</dbReference>
<feature type="chain" id="PRO_5046093178" description="beta-N-acetylhexosaminidase" evidence="7">
    <location>
        <begin position="27"/>
        <end position="595"/>
    </location>
</feature>
<gene>
    <name evidence="10" type="ORF">MUO14_23615</name>
</gene>
<evidence type="ECO:0000256" key="4">
    <source>
        <dbReference type="ARBA" id="ARBA00022801"/>
    </source>
</evidence>
<organism evidence="10 11">
    <name type="scientific">Halobacillus shinanisalinarum</name>
    <dbReference type="NCBI Taxonomy" id="2932258"/>
    <lineage>
        <taxon>Bacteria</taxon>
        <taxon>Bacillati</taxon>
        <taxon>Bacillota</taxon>
        <taxon>Bacilli</taxon>
        <taxon>Bacillales</taxon>
        <taxon>Bacillaceae</taxon>
        <taxon>Halobacillus</taxon>
    </lineage>
</organism>
<dbReference type="InterPro" id="IPR017853">
    <property type="entry name" value="GH"/>
</dbReference>
<dbReference type="RefSeq" id="WP_244752927.1">
    <property type="nucleotide sequence ID" value="NZ_CP095074.1"/>
</dbReference>
<evidence type="ECO:0000256" key="5">
    <source>
        <dbReference type="ARBA" id="ARBA00023295"/>
    </source>
</evidence>
<dbReference type="InterPro" id="IPR050226">
    <property type="entry name" value="NagZ_Beta-hexosaminidase"/>
</dbReference>
<accession>A0ABY4GYP7</accession>
<reference evidence="10 11" key="1">
    <citation type="submission" date="2022-04" db="EMBL/GenBank/DDBJ databases">
        <title>Halobacillus sp. isolated from saltern.</title>
        <authorList>
            <person name="Won M."/>
            <person name="Lee C.-M."/>
            <person name="Woen H.-Y."/>
            <person name="Kwon S.-W."/>
        </authorList>
    </citation>
    <scope>NUCLEOTIDE SEQUENCE [LARGE SCALE GENOMIC DNA]</scope>
    <source>
        <strain evidence="10 11">SSTM10-2</strain>
    </source>
</reference>
<keyword evidence="7" id="KW-0732">Signal</keyword>
<dbReference type="SUPFAM" id="SSF51445">
    <property type="entry name" value="(Trans)glycosidases"/>
    <property type="match status" value="1"/>
</dbReference>
<feature type="domain" description="Glycoside hydrolase family 3 N-terminal" evidence="8">
    <location>
        <begin position="58"/>
        <end position="383"/>
    </location>
</feature>
<dbReference type="EMBL" id="CP095074">
    <property type="protein sequence ID" value="UOQ93325.1"/>
    <property type="molecule type" value="Genomic_DNA"/>
</dbReference>
<feature type="signal peptide" evidence="7">
    <location>
        <begin position="1"/>
        <end position="26"/>
    </location>
</feature>
<evidence type="ECO:0000313" key="11">
    <source>
        <dbReference type="Proteomes" id="UP000831880"/>
    </source>
</evidence>
<evidence type="ECO:0000256" key="6">
    <source>
        <dbReference type="RuleBase" id="RU361161"/>
    </source>
</evidence>
<dbReference type="InterPro" id="IPR036881">
    <property type="entry name" value="Glyco_hydro_3_C_sf"/>
</dbReference>
<dbReference type="InterPro" id="IPR002772">
    <property type="entry name" value="Glyco_hydro_3_C"/>
</dbReference>
<dbReference type="PANTHER" id="PTHR30480">
    <property type="entry name" value="BETA-HEXOSAMINIDASE-RELATED"/>
    <property type="match status" value="1"/>
</dbReference>
<dbReference type="Proteomes" id="UP000831880">
    <property type="component" value="Chromosome"/>
</dbReference>
<evidence type="ECO:0000313" key="10">
    <source>
        <dbReference type="EMBL" id="UOQ93325.1"/>
    </source>
</evidence>
<evidence type="ECO:0000259" key="9">
    <source>
        <dbReference type="Pfam" id="PF01915"/>
    </source>
</evidence>